<dbReference type="GO" id="GO:0020037">
    <property type="term" value="F:heme binding"/>
    <property type="evidence" value="ECO:0007669"/>
    <property type="project" value="InterPro"/>
</dbReference>
<evidence type="ECO:0000256" key="2">
    <source>
        <dbReference type="ARBA" id="ARBA00004370"/>
    </source>
</evidence>
<dbReference type="PANTHER" id="PTHR47943:SF8">
    <property type="entry name" value="CYTOCHROME P450"/>
    <property type="match status" value="1"/>
</dbReference>
<evidence type="ECO:0000256" key="10">
    <source>
        <dbReference type="PIRSR" id="PIRSR602401-1"/>
    </source>
</evidence>
<keyword evidence="9 12" id="KW-0472">Membrane</keyword>
<dbReference type="GO" id="GO:0016705">
    <property type="term" value="F:oxidoreductase activity, acting on paired donors, with incorporation or reduction of molecular oxygen"/>
    <property type="evidence" value="ECO:0007669"/>
    <property type="project" value="InterPro"/>
</dbReference>
<dbReference type="FunFam" id="1.10.630.10:FF:000019">
    <property type="entry name" value="Cytochrome P450 family protein"/>
    <property type="match status" value="1"/>
</dbReference>
<dbReference type="GO" id="GO:0005506">
    <property type="term" value="F:iron ion binding"/>
    <property type="evidence" value="ECO:0007669"/>
    <property type="project" value="InterPro"/>
</dbReference>
<dbReference type="Gene3D" id="1.10.630.10">
    <property type="entry name" value="Cytochrome P450"/>
    <property type="match status" value="1"/>
</dbReference>
<accession>A0A218W509</accession>
<dbReference type="AlphaFoldDB" id="A0A218W509"/>
<feature type="transmembrane region" description="Helical" evidence="12">
    <location>
        <begin position="6"/>
        <end position="27"/>
    </location>
</feature>
<evidence type="ECO:0000313" key="14">
    <source>
        <dbReference type="EMBL" id="PKI72206.1"/>
    </source>
</evidence>
<keyword evidence="12" id="KW-1133">Transmembrane helix</keyword>
<evidence type="ECO:0000256" key="6">
    <source>
        <dbReference type="ARBA" id="ARBA00023002"/>
    </source>
</evidence>
<dbReference type="SUPFAM" id="SSF48264">
    <property type="entry name" value="Cytochrome P450"/>
    <property type="match status" value="1"/>
</dbReference>
<reference evidence="15" key="1">
    <citation type="journal article" date="2017" name="Plant J.">
        <title>The pomegranate (Punica granatum L.) genome and the genomics of punicalagin biosynthesis.</title>
        <authorList>
            <person name="Qin G."/>
            <person name="Xu C."/>
            <person name="Ming R."/>
            <person name="Tang H."/>
            <person name="Guyot R."/>
            <person name="Kramer E.M."/>
            <person name="Hu Y."/>
            <person name="Yi X."/>
            <person name="Qi Y."/>
            <person name="Xu X."/>
            <person name="Gao Z."/>
            <person name="Pan H."/>
            <person name="Jian J."/>
            <person name="Tian Y."/>
            <person name="Yue Z."/>
            <person name="Xu Y."/>
        </authorList>
    </citation>
    <scope>NUCLEOTIDE SEQUENCE [LARGE SCALE GENOMIC DNA]</scope>
    <source>
        <strain evidence="15">cv. Dabenzi</strain>
    </source>
</reference>
<dbReference type="InterPro" id="IPR002401">
    <property type="entry name" value="Cyt_P450_E_grp-I"/>
</dbReference>
<evidence type="ECO:0000256" key="1">
    <source>
        <dbReference type="ARBA" id="ARBA00001971"/>
    </source>
</evidence>
<comment type="similarity">
    <text evidence="3 11">Belongs to the cytochrome P450 family.</text>
</comment>
<evidence type="ECO:0000256" key="7">
    <source>
        <dbReference type="ARBA" id="ARBA00023004"/>
    </source>
</evidence>
<evidence type="ECO:0000256" key="8">
    <source>
        <dbReference type="ARBA" id="ARBA00023033"/>
    </source>
</evidence>
<evidence type="ECO:0000256" key="5">
    <source>
        <dbReference type="ARBA" id="ARBA00022723"/>
    </source>
</evidence>
<comment type="caution">
    <text evidence="13">The sequence shown here is derived from an EMBL/GenBank/DDBJ whole genome shotgun (WGS) entry which is preliminary data.</text>
</comment>
<evidence type="ECO:0000256" key="3">
    <source>
        <dbReference type="ARBA" id="ARBA00010617"/>
    </source>
</evidence>
<name>A0A218W509_PUNGR</name>
<dbReference type="PRINTS" id="PR00385">
    <property type="entry name" value="P450"/>
</dbReference>
<dbReference type="OrthoDB" id="1103324at2759"/>
<evidence type="ECO:0000256" key="4">
    <source>
        <dbReference type="ARBA" id="ARBA00022617"/>
    </source>
</evidence>
<dbReference type="Proteomes" id="UP000233551">
    <property type="component" value="Unassembled WGS sequence"/>
</dbReference>
<keyword evidence="5 10" id="KW-0479">Metal-binding</keyword>
<dbReference type="Pfam" id="PF00067">
    <property type="entry name" value="p450"/>
    <property type="match status" value="1"/>
</dbReference>
<evidence type="ECO:0000256" key="9">
    <source>
        <dbReference type="ARBA" id="ARBA00023136"/>
    </source>
</evidence>
<keyword evidence="6 11" id="KW-0560">Oxidoreductase</keyword>
<protein>
    <submittedName>
        <fullName evidence="13">Uncharacterized protein</fullName>
    </submittedName>
</protein>
<keyword evidence="12" id="KW-0812">Transmembrane</keyword>
<dbReference type="InterPro" id="IPR036396">
    <property type="entry name" value="Cyt_P450_sf"/>
</dbReference>
<keyword evidence="8 11" id="KW-0503">Monooxygenase</keyword>
<feature type="binding site" description="axial binding residue" evidence="10">
    <location>
        <position position="448"/>
    </location>
    <ligand>
        <name>heme</name>
        <dbReference type="ChEBI" id="CHEBI:30413"/>
    </ligand>
    <ligandPart>
        <name>Fe</name>
        <dbReference type="ChEBI" id="CHEBI:18248"/>
    </ligandPart>
</feature>
<dbReference type="InterPro" id="IPR001128">
    <property type="entry name" value="Cyt_P450"/>
</dbReference>
<dbReference type="PRINTS" id="PR00463">
    <property type="entry name" value="EP450I"/>
</dbReference>
<organism evidence="13 15">
    <name type="scientific">Punica granatum</name>
    <name type="common">Pomegranate</name>
    <dbReference type="NCBI Taxonomy" id="22663"/>
    <lineage>
        <taxon>Eukaryota</taxon>
        <taxon>Viridiplantae</taxon>
        <taxon>Streptophyta</taxon>
        <taxon>Embryophyta</taxon>
        <taxon>Tracheophyta</taxon>
        <taxon>Spermatophyta</taxon>
        <taxon>Magnoliopsida</taxon>
        <taxon>eudicotyledons</taxon>
        <taxon>Gunneridae</taxon>
        <taxon>Pentapetalae</taxon>
        <taxon>rosids</taxon>
        <taxon>malvids</taxon>
        <taxon>Myrtales</taxon>
        <taxon>Lythraceae</taxon>
        <taxon>Punica</taxon>
    </lineage>
</organism>
<dbReference type="CDD" id="cd20655">
    <property type="entry name" value="CYP93"/>
    <property type="match status" value="1"/>
</dbReference>
<comment type="cofactor">
    <cofactor evidence="1 10">
        <name>heme</name>
        <dbReference type="ChEBI" id="CHEBI:30413"/>
    </cofactor>
</comment>
<gene>
    <name evidence="13" type="ORF">CDL15_Pgr000644</name>
    <name evidence="14" type="ORF">CRG98_007404</name>
</gene>
<comment type="subcellular location">
    <subcellularLocation>
        <location evidence="2">Membrane</location>
    </subcellularLocation>
</comment>
<dbReference type="EMBL" id="PGOL01000336">
    <property type="protein sequence ID" value="PKI72206.1"/>
    <property type="molecule type" value="Genomic_DNA"/>
</dbReference>
<keyword evidence="4 10" id="KW-0349">Heme</keyword>
<dbReference type="GO" id="GO:0004497">
    <property type="term" value="F:monooxygenase activity"/>
    <property type="evidence" value="ECO:0007669"/>
    <property type="project" value="UniProtKB-KW"/>
</dbReference>
<reference evidence="13" key="2">
    <citation type="submission" date="2017-06" db="EMBL/GenBank/DDBJ databases">
        <title>The pomegranate genome and the genomics of punicalagin biosynthesis.</title>
        <authorList>
            <person name="Xu C."/>
        </authorList>
    </citation>
    <scope>NUCLEOTIDE SEQUENCE [LARGE SCALE GENOMIC DNA]</scope>
    <source>
        <tissue evidence="13">Fresh leaf</tissue>
    </source>
</reference>
<dbReference type="PROSITE" id="PS00086">
    <property type="entry name" value="CYTOCHROME_P450"/>
    <property type="match status" value="1"/>
</dbReference>
<dbReference type="InterPro" id="IPR017972">
    <property type="entry name" value="Cyt_P450_CS"/>
</dbReference>
<evidence type="ECO:0000256" key="11">
    <source>
        <dbReference type="RuleBase" id="RU000461"/>
    </source>
</evidence>
<keyword evidence="7 10" id="KW-0408">Iron</keyword>
<dbReference type="GO" id="GO:0016020">
    <property type="term" value="C:membrane"/>
    <property type="evidence" value="ECO:0007669"/>
    <property type="project" value="UniProtKB-SubCell"/>
</dbReference>
<dbReference type="EMBL" id="MTKT01005400">
    <property type="protein sequence ID" value="OWM67192.1"/>
    <property type="molecule type" value="Genomic_DNA"/>
</dbReference>
<proteinExistence type="inferred from homology"/>
<keyword evidence="16" id="KW-1185">Reference proteome</keyword>
<evidence type="ECO:0000313" key="15">
    <source>
        <dbReference type="Proteomes" id="UP000197138"/>
    </source>
</evidence>
<dbReference type="Proteomes" id="UP000197138">
    <property type="component" value="Unassembled WGS sequence"/>
</dbReference>
<dbReference type="STRING" id="22663.A0A218W509"/>
<evidence type="ECO:0000256" key="12">
    <source>
        <dbReference type="SAM" id="Phobius"/>
    </source>
</evidence>
<evidence type="ECO:0000313" key="16">
    <source>
        <dbReference type="Proteomes" id="UP000233551"/>
    </source>
</evidence>
<dbReference type="PANTHER" id="PTHR47943">
    <property type="entry name" value="CYTOCHROME P450 93A3-LIKE"/>
    <property type="match status" value="1"/>
</dbReference>
<evidence type="ECO:0000313" key="13">
    <source>
        <dbReference type="EMBL" id="OWM67192.1"/>
    </source>
</evidence>
<sequence length="508" mass="58213">MANGYLQDSLMLFFIWLISIVLVRAFLRQNRTKFRLPPSPRFLPIIGHMHLLAPIPHQALHKLSMRYGPLIHIFIGSNPCVIASSPEVAKQILRTHELSFLNRPKMANPDYLTYGSADFTFAPYGPYWKFIKKLCMTQLLGGPTLEHLSPIRMEELKRFLKLMQRKAEEGEQVNVGTELMRLTNNIISRMALSQRCSDKEDEADKVRRLVREMTELAGKFNLSDSIWFCRNFDIQGFRKRLKDVRDRYDAMMERIIKEHLEARKEGNESKKRDLLDMLLDIYEDPSSKMRLTRENIKAFIMNIFGAGTDTSSITVEWALAELINNPEVMEKAREEIELVVGKNRVVAESDIPNLPYLQAIIKETLRLHPTGPLIVRESTEDCKINEYDIPARTRVFINVWALGRDPTHWESPLLFMPERFLNRLEEGNLDIRGQSFQLLPFGSGRRSCPGASLALQVVQSTLGAMIQCFDWKVSTGSVDMKEAPGLSLPRAHPILCLPVARLDPLPIG</sequence>
<reference evidence="14 16" key="3">
    <citation type="submission" date="2017-11" db="EMBL/GenBank/DDBJ databases">
        <title>De-novo sequencing of pomegranate (Punica granatum L.) genome.</title>
        <authorList>
            <person name="Akparov Z."/>
            <person name="Amiraslanov A."/>
            <person name="Hajiyeva S."/>
            <person name="Abbasov M."/>
            <person name="Kaur K."/>
            <person name="Hamwieh A."/>
            <person name="Solovyev V."/>
            <person name="Salamov A."/>
            <person name="Braich B."/>
            <person name="Kosarev P."/>
            <person name="Mahmoud A."/>
            <person name="Hajiyev E."/>
            <person name="Babayeva S."/>
            <person name="Izzatullayeva V."/>
            <person name="Mammadov A."/>
            <person name="Mammadov A."/>
            <person name="Sharifova S."/>
            <person name="Ojaghi J."/>
            <person name="Eynullazada K."/>
            <person name="Bayramov B."/>
            <person name="Abdulazimova A."/>
            <person name="Shahmuradov I."/>
        </authorList>
    </citation>
    <scope>NUCLEOTIDE SEQUENCE [LARGE SCALE GENOMIC DNA]</scope>
    <source>
        <strain evidence="14">AG2017</strain>
        <strain evidence="16">cv. AG2017</strain>
        <tissue evidence="14">Leaf</tissue>
    </source>
</reference>
<dbReference type="GeneID" id="116206963"/>